<reference evidence="2 3" key="1">
    <citation type="submission" date="2018-06" db="EMBL/GenBank/DDBJ databases">
        <authorList>
            <consortium name="Pathogen Informatics"/>
            <person name="Doyle S."/>
        </authorList>
    </citation>
    <scope>NUCLEOTIDE SEQUENCE [LARGE SCALE GENOMIC DNA]</scope>
    <source>
        <strain evidence="2 3">NCTC10821</strain>
    </source>
</reference>
<protein>
    <recommendedName>
        <fullName evidence="4">Lumazine-binding protein</fullName>
    </recommendedName>
</protein>
<dbReference type="OrthoDB" id="4427703at2"/>
<proteinExistence type="predicted"/>
<evidence type="ECO:0000313" key="2">
    <source>
        <dbReference type="EMBL" id="STZ60518.1"/>
    </source>
</evidence>
<organism evidence="2 3">
    <name type="scientific">Mycolicibacterium tokaiense</name>
    <dbReference type="NCBI Taxonomy" id="39695"/>
    <lineage>
        <taxon>Bacteria</taxon>
        <taxon>Bacillati</taxon>
        <taxon>Actinomycetota</taxon>
        <taxon>Actinomycetes</taxon>
        <taxon>Mycobacteriales</taxon>
        <taxon>Mycobacteriaceae</taxon>
        <taxon>Mycolicibacterium</taxon>
    </lineage>
</organism>
<feature type="transmembrane region" description="Helical" evidence="1">
    <location>
        <begin position="16"/>
        <end position="35"/>
    </location>
</feature>
<evidence type="ECO:0000313" key="3">
    <source>
        <dbReference type="Proteomes" id="UP000254978"/>
    </source>
</evidence>
<dbReference type="AlphaFoldDB" id="A0A378TI88"/>
<dbReference type="EMBL" id="UGQT01000001">
    <property type="protein sequence ID" value="STZ60518.1"/>
    <property type="molecule type" value="Genomic_DNA"/>
</dbReference>
<keyword evidence="3" id="KW-1185">Reference proteome</keyword>
<dbReference type="Proteomes" id="UP000254978">
    <property type="component" value="Unassembled WGS sequence"/>
</dbReference>
<keyword evidence="1" id="KW-0472">Membrane</keyword>
<evidence type="ECO:0008006" key="4">
    <source>
        <dbReference type="Google" id="ProtNLM"/>
    </source>
</evidence>
<evidence type="ECO:0000256" key="1">
    <source>
        <dbReference type="SAM" id="Phobius"/>
    </source>
</evidence>
<sequence>MAPKDEPADSVGSTPWPFLIALTIIVIVIGGIAVVRWLDGDEIPEVDVVAQAAIAQNDALQRADFADYATYTCAAEVGEESKVLDTQQRSVATDGQRYIDGISGVTIDGDTATGTVTYHFDKTPDDKVDIPTTFVREDGRWKVCTPAQ</sequence>
<accession>A0A378TI88</accession>
<keyword evidence="1" id="KW-1133">Transmembrane helix</keyword>
<keyword evidence="1" id="KW-0812">Transmembrane</keyword>
<name>A0A378TI88_9MYCO</name>
<gene>
    <name evidence="2" type="ORF">NCTC10821_04058</name>
</gene>